<dbReference type="AlphaFoldDB" id="A0A6G0SVQ7"/>
<evidence type="ECO:0008006" key="4">
    <source>
        <dbReference type="Google" id="ProtNLM"/>
    </source>
</evidence>
<feature type="compositionally biased region" description="Basic and acidic residues" evidence="1">
    <location>
        <begin position="338"/>
        <end position="362"/>
    </location>
</feature>
<accession>A0A6G0SVQ7</accession>
<dbReference type="EMBL" id="VYZN01002067">
    <property type="protein sequence ID" value="KAE9521791.1"/>
    <property type="molecule type" value="Genomic_DNA"/>
</dbReference>
<dbReference type="Proteomes" id="UP000475862">
    <property type="component" value="Unassembled WGS sequence"/>
</dbReference>
<evidence type="ECO:0000256" key="1">
    <source>
        <dbReference type="SAM" id="MobiDB-lite"/>
    </source>
</evidence>
<reference evidence="2 3" key="1">
    <citation type="submission" date="2019-08" db="EMBL/GenBank/DDBJ databases">
        <title>The genome of the soybean aphid Biotype 1, its phylome, world population structure and adaptation to the North American continent.</title>
        <authorList>
            <person name="Giordano R."/>
            <person name="Donthu R.K."/>
            <person name="Hernandez A.G."/>
            <person name="Wright C.L."/>
            <person name="Zimin A.V."/>
        </authorList>
    </citation>
    <scope>NUCLEOTIDE SEQUENCE [LARGE SCALE GENOMIC DNA]</scope>
    <source>
        <tissue evidence="2">Whole aphids</tissue>
    </source>
</reference>
<dbReference type="OrthoDB" id="6622169at2759"/>
<sequence>MISKGHSNIEISNWLLKWLRCDVPQPKHTVCDQSLALLSAIVQSFTQYSSLHDYLTVCAKLLKEDIAVDSHWLPRCFVRVDVAHFIKLVSKWVPLKNITRLAKEMVLRTVGLLIKSQSLVKMRLLLLSLFVLFINKTNGIDKENGEETPCERYKNILTEATSTGFDDFKKQFDDIISISETEDEARINLEKEYERQNEGLDTLIENPFQAWANDIFNESKNYVVEGTGINPFYCPELVPIIIKSTKLIPLWSALMVPIFGYGEEFSSSAAVESSYKKLKTVTMKHINLPTTLEIFLENHITSLKGSSLIRSAHNVINSSTSPVRNTLNTISEVAESDDRIATDDMTRSNCENRDNWSDRSDDSADSSQLLVDDELIESIMNKNDSQIMKCTNSSSTTGNDILSKEYLARESWDRKNKQRKSKSYLIPNPHLRYLDINNSRSLKALPILKNGSRFKELKSCKAQNLSGKVMLSNTCAFDTVASLIMVSYCDSENYADKVDNQRIKSSTYSERANLIAIYMDVKIQSLDYDVTLAVCDTTAGHVIKKMLEDFPTAIETKKCSNGKCTESKNIQNNIMFLTYQVNNSQLFEGLQTFISNRILSENSKCIDDCYTTISTNLSDMHLFIDILFWEERDLDLSLQHSTEAAKIVQIRLCDIPQILLNENQTYELRGVISFFTWEK</sequence>
<evidence type="ECO:0000313" key="2">
    <source>
        <dbReference type="EMBL" id="KAE9521791.1"/>
    </source>
</evidence>
<protein>
    <recommendedName>
        <fullName evidence="4">NOF-FB transposable element protein</fullName>
    </recommendedName>
</protein>
<evidence type="ECO:0000313" key="3">
    <source>
        <dbReference type="Proteomes" id="UP000475862"/>
    </source>
</evidence>
<keyword evidence="3" id="KW-1185">Reference proteome</keyword>
<name>A0A6G0SVQ7_APHGL</name>
<proteinExistence type="predicted"/>
<comment type="caution">
    <text evidence="2">The sequence shown here is derived from an EMBL/GenBank/DDBJ whole genome shotgun (WGS) entry which is preliminary data.</text>
</comment>
<feature type="region of interest" description="Disordered" evidence="1">
    <location>
        <begin position="338"/>
        <end position="367"/>
    </location>
</feature>
<organism evidence="2 3">
    <name type="scientific">Aphis glycines</name>
    <name type="common">Soybean aphid</name>
    <dbReference type="NCBI Taxonomy" id="307491"/>
    <lineage>
        <taxon>Eukaryota</taxon>
        <taxon>Metazoa</taxon>
        <taxon>Ecdysozoa</taxon>
        <taxon>Arthropoda</taxon>
        <taxon>Hexapoda</taxon>
        <taxon>Insecta</taxon>
        <taxon>Pterygota</taxon>
        <taxon>Neoptera</taxon>
        <taxon>Paraneoptera</taxon>
        <taxon>Hemiptera</taxon>
        <taxon>Sternorrhyncha</taxon>
        <taxon>Aphidomorpha</taxon>
        <taxon>Aphidoidea</taxon>
        <taxon>Aphididae</taxon>
        <taxon>Aphidini</taxon>
        <taxon>Aphis</taxon>
        <taxon>Aphis</taxon>
    </lineage>
</organism>
<gene>
    <name evidence="2" type="ORF">AGLY_017814</name>
</gene>